<dbReference type="NCBIfam" id="NF009709">
    <property type="entry name" value="PRK13238.1"/>
    <property type="match status" value="1"/>
</dbReference>
<dbReference type="PANTHER" id="PTHR32325">
    <property type="entry name" value="BETA-ELIMINATING LYASE-LIKE PROTEIN-RELATED"/>
    <property type="match status" value="1"/>
</dbReference>
<comment type="similarity">
    <text evidence="2">Belongs to the beta-eliminating lyase family.</text>
</comment>
<keyword evidence="5" id="KW-0456">Lyase</keyword>
<dbReference type="InterPro" id="IPR015421">
    <property type="entry name" value="PyrdxlP-dep_Trfase_major"/>
</dbReference>
<dbReference type="Pfam" id="PF01212">
    <property type="entry name" value="Beta_elim_lyase"/>
    <property type="match status" value="1"/>
</dbReference>
<evidence type="ECO:0000256" key="2">
    <source>
        <dbReference type="ARBA" id="ARBA00009721"/>
    </source>
</evidence>
<dbReference type="InterPro" id="IPR001597">
    <property type="entry name" value="ArAA_b-elim_lyase/Thr_aldolase"/>
</dbReference>
<keyword evidence="3" id="KW-0663">Pyridoxal phosphate</keyword>
<feature type="domain" description="Aromatic amino acid beta-eliminating lyase/threonine aldolase" evidence="4">
    <location>
        <begin position="47"/>
        <end position="420"/>
    </location>
</feature>
<comment type="cofactor">
    <cofactor evidence="1">
        <name>pyridoxal 5'-phosphate</name>
        <dbReference type="ChEBI" id="CHEBI:597326"/>
    </cofactor>
</comment>
<dbReference type="RefSeq" id="WP_185158532.1">
    <property type="nucleotide sequence ID" value="NZ_JACKWW010000008.1"/>
</dbReference>
<keyword evidence="6" id="KW-1185">Reference proteome</keyword>
<evidence type="ECO:0000259" key="4">
    <source>
        <dbReference type="Pfam" id="PF01212"/>
    </source>
</evidence>
<gene>
    <name evidence="5" type="ORF">KPL27_05085</name>
</gene>
<evidence type="ECO:0000313" key="6">
    <source>
        <dbReference type="Proteomes" id="UP000740830"/>
    </source>
</evidence>
<accession>A0ABS6C1W2</accession>
<proteinExistence type="inferred from homology"/>
<evidence type="ECO:0000256" key="1">
    <source>
        <dbReference type="ARBA" id="ARBA00001933"/>
    </source>
</evidence>
<dbReference type="GO" id="GO:0009034">
    <property type="term" value="F:tryptophanase activity"/>
    <property type="evidence" value="ECO:0007669"/>
    <property type="project" value="UniProtKB-EC"/>
</dbReference>
<dbReference type="Gene3D" id="3.90.1150.10">
    <property type="entry name" value="Aspartate Aminotransferase, domain 1"/>
    <property type="match status" value="1"/>
</dbReference>
<dbReference type="SUPFAM" id="SSF53383">
    <property type="entry name" value="PLP-dependent transferases"/>
    <property type="match status" value="1"/>
</dbReference>
<evidence type="ECO:0000313" key="5">
    <source>
        <dbReference type="EMBL" id="MBU3219479.1"/>
    </source>
</evidence>
<dbReference type="InterPro" id="IPR015422">
    <property type="entry name" value="PyrdxlP-dep_Trfase_small"/>
</dbReference>
<dbReference type="PANTHER" id="PTHR32325:SF4">
    <property type="entry name" value="TRYPTOPHANASE"/>
    <property type="match status" value="1"/>
</dbReference>
<dbReference type="EC" id="4.1.99.1" evidence="5"/>
<name>A0ABS6C1W2_9CLOT</name>
<dbReference type="Proteomes" id="UP000740830">
    <property type="component" value="Unassembled WGS sequence"/>
</dbReference>
<dbReference type="InterPro" id="IPR015424">
    <property type="entry name" value="PyrdxlP-dep_Trfase"/>
</dbReference>
<reference evidence="5 6" key="1">
    <citation type="submission" date="2021-06" db="EMBL/GenBank/DDBJ databases">
        <title>Clostridia strains as spoilage organisms.</title>
        <authorList>
            <person name="Wambui J."/>
            <person name="Stephan R."/>
            <person name="Stevens M.J.A."/>
        </authorList>
    </citation>
    <scope>NUCLEOTIDE SEQUENCE [LARGE SCALE GENOMIC DNA]</scope>
    <source>
        <strain evidence="5 6">CM013</strain>
    </source>
</reference>
<sequence length="459" mass="52338">MNYVEPYKIKMIEYIEKGTLEERKRWIKEANYNLYNLKSNQVFINLIFDSGTGSMSNIQWAEIMLADESYAGESSYFYLKEIVYEIMGCDYCLPTHQGRGAENIICSTLIEPGDIIPSNIHYSTTSSNIKNCGGKPVNCIVESAYDIETEDLFKGNIDVEKLKNVIDNNIGKIPFIILTITCNTLGSQPVSMSNIKDVSKICKENNILLFLDASRFAENAYSIKMIEESYREKGIKEIVNEMFSYSDGFIMSCKKDGLSTTGGIVGLKNKDIFMKAKNFCLLYEGYFTHGGMSSRDLKMIGRGIKEAVDFNCLDARSKQVFKLGKKLDEIGIPIVKPYGGHAIYIDARKFYENVPLEEYPAQLLGYELYLEGGVRGNASNIKIKKSDVQNSTVEIKNYSLLRLSIPRRTYTDNHIMYVAEVLYSIWEKRESKSKGFLRKDKGDFFNLNNYTMEFVSNFK</sequence>
<protein>
    <submittedName>
        <fullName evidence="5">Tryptophanase</fullName>
        <ecNumber evidence="5">4.1.99.1</ecNumber>
    </submittedName>
</protein>
<organism evidence="5 6">
    <name type="scientific">Clostridium algidicarnis</name>
    <dbReference type="NCBI Taxonomy" id="37659"/>
    <lineage>
        <taxon>Bacteria</taxon>
        <taxon>Bacillati</taxon>
        <taxon>Bacillota</taxon>
        <taxon>Clostridia</taxon>
        <taxon>Eubacteriales</taxon>
        <taxon>Clostridiaceae</taxon>
        <taxon>Clostridium</taxon>
    </lineage>
</organism>
<evidence type="ECO:0000256" key="3">
    <source>
        <dbReference type="ARBA" id="ARBA00022898"/>
    </source>
</evidence>
<comment type="caution">
    <text evidence="5">The sequence shown here is derived from an EMBL/GenBank/DDBJ whole genome shotgun (WGS) entry which is preliminary data.</text>
</comment>
<dbReference type="EMBL" id="JAHLDG010000006">
    <property type="protein sequence ID" value="MBU3219479.1"/>
    <property type="molecule type" value="Genomic_DNA"/>
</dbReference>
<dbReference type="Gene3D" id="3.40.640.10">
    <property type="entry name" value="Type I PLP-dependent aspartate aminotransferase-like (Major domain)"/>
    <property type="match status" value="1"/>
</dbReference>